<evidence type="ECO:0000256" key="1">
    <source>
        <dbReference type="SAM" id="MobiDB-lite"/>
    </source>
</evidence>
<keyword evidence="3" id="KW-0732">Signal</keyword>
<reference evidence="4 5" key="2">
    <citation type="journal article" date="2012" name="Proc. Natl. Acad. Sci. U.S.A.">
        <title>Antigenic diversity is generated by distinct evolutionary mechanisms in African trypanosome species.</title>
        <authorList>
            <person name="Jackson A.P."/>
            <person name="Berry A."/>
            <person name="Aslett M."/>
            <person name="Allison H.C."/>
            <person name="Burton P."/>
            <person name="Vavrova-Anderson J."/>
            <person name="Brown R."/>
            <person name="Browne H."/>
            <person name="Corton N."/>
            <person name="Hauser H."/>
            <person name="Gamble J."/>
            <person name="Gilderthorp R."/>
            <person name="Marcello L."/>
            <person name="McQuillan J."/>
            <person name="Otto T.D."/>
            <person name="Quail M.A."/>
            <person name="Sanders M.J."/>
            <person name="van Tonder A."/>
            <person name="Ginger M.L."/>
            <person name="Field M.C."/>
            <person name="Barry J.D."/>
            <person name="Hertz-Fowler C."/>
            <person name="Berriman M."/>
        </authorList>
    </citation>
    <scope>NUCLEOTIDE SEQUENCE [LARGE SCALE GENOMIC DNA]</scope>
    <source>
        <strain evidence="4 5">IL3000</strain>
    </source>
</reference>
<name>F9WBJ0_TRYCI</name>
<proteinExistence type="predicted"/>
<gene>
    <name evidence="4" type="ORF">TCIL3000_0_52270</name>
</gene>
<organism evidence="4 5">
    <name type="scientific">Trypanosoma congolense (strain IL3000)</name>
    <dbReference type="NCBI Taxonomy" id="1068625"/>
    <lineage>
        <taxon>Eukaryota</taxon>
        <taxon>Discoba</taxon>
        <taxon>Euglenozoa</taxon>
        <taxon>Kinetoplastea</taxon>
        <taxon>Metakinetoplastina</taxon>
        <taxon>Trypanosomatida</taxon>
        <taxon>Trypanosomatidae</taxon>
        <taxon>Trypanosoma</taxon>
        <taxon>Nannomonas</taxon>
    </lineage>
</organism>
<protein>
    <submittedName>
        <fullName evidence="4">WGS project CAEQ00000000 data, annotated contig 2111</fullName>
    </submittedName>
</protein>
<keyword evidence="5" id="KW-1185">Reference proteome</keyword>
<evidence type="ECO:0000256" key="2">
    <source>
        <dbReference type="SAM" id="Phobius"/>
    </source>
</evidence>
<comment type="caution">
    <text evidence="4">The sequence shown here is derived from an EMBL/GenBank/DDBJ whole genome shotgun (WGS) entry which is preliminary data.</text>
</comment>
<dbReference type="Proteomes" id="UP000000702">
    <property type="component" value="Unassembled WGS sequence"/>
</dbReference>
<dbReference type="InterPro" id="IPR040346">
    <property type="entry name" value="GEX1/Brambleberry"/>
</dbReference>
<dbReference type="VEuPathDB" id="TriTrypDB:TcIL3000_0_52270"/>
<dbReference type="AlphaFoldDB" id="F9WBJ0"/>
<feature type="compositionally biased region" description="Basic and acidic residues" evidence="1">
    <location>
        <begin position="36"/>
        <end position="50"/>
    </location>
</feature>
<evidence type="ECO:0000313" key="5">
    <source>
        <dbReference type="Proteomes" id="UP000000702"/>
    </source>
</evidence>
<reference evidence="5" key="1">
    <citation type="submission" date="2011-07" db="EMBL/GenBank/DDBJ databases">
        <title>Divergent evolution of antigenic variation in African trypanosomes.</title>
        <authorList>
            <person name="Jackson A.P."/>
            <person name="Berry A."/>
            <person name="Allison H.C."/>
            <person name="Burton P."/>
            <person name="Anderson J."/>
            <person name="Aslett M."/>
            <person name="Brown R."/>
            <person name="Corton N."/>
            <person name="Harris D."/>
            <person name="Hauser H."/>
            <person name="Gamble J."/>
            <person name="Gilderthorp R."/>
            <person name="McQuillan J."/>
            <person name="Quail M.A."/>
            <person name="Sanders M."/>
            <person name="Van Tonder A."/>
            <person name="Ginger M.L."/>
            <person name="Donelson J.E."/>
            <person name="Field M.C."/>
            <person name="Barry J.D."/>
            <person name="Berriman M."/>
            <person name="Hertz-Fowler C."/>
        </authorList>
    </citation>
    <scope>NUCLEOTIDE SEQUENCE [LARGE SCALE GENOMIC DNA]</scope>
    <source>
        <strain evidence="5">IL3000</strain>
    </source>
</reference>
<keyword evidence="2" id="KW-0812">Transmembrane</keyword>
<feature type="region of interest" description="Disordered" evidence="1">
    <location>
        <begin position="36"/>
        <end position="58"/>
    </location>
</feature>
<sequence length="486" mass="54096">MPSTRLVCMVVISVLYAHPRASTAWFISPLSNTVPYHKEKDPQQPEEKQQGRHTPPQMDFLRERRSGSHRGVHMTQLWMEAELKGRVSSCWKDALDTLKSGCASLRTDVSARSYLALKMAACDNEREGGRRIWPQCTNEENLRNCMRDLDDAQHLVYVQYKLHTDVLCLFIQEEAFQERTETAVHALRSGSAAAAEALFALRESSGELHSAVNKSAVLQTLNIAETKRLYEHLLDLQKGHAQAFESLQSSAQNMMASIRDTSLGLHKLHRAIDEGAARSVEALKSVAQEAEAFQTRTESHVNGMLHGLERVESFLQSFLDGTLGLSQVVRGVSVMGLIILITTPTRTNGARLPCLSLATVAYAVRPLLLTSAPHGMDATTLFTALFLAEFAVLIYYAYTYCTPEQALRRLLRTEVKYVVDEAWSHQLEDVRFAVNESVAEAFHVFANSQSQPPRLEGDAADDELSVVLNTGKVGRKTLTRGGSRRS</sequence>
<dbReference type="PANTHER" id="PTHR33538">
    <property type="entry name" value="PROTEIN GAMETE EXPRESSED 1"/>
    <property type="match status" value="1"/>
</dbReference>
<dbReference type="OMA" id="HTDVLCL"/>
<keyword evidence="2" id="KW-1133">Transmembrane helix</keyword>
<evidence type="ECO:0000313" key="4">
    <source>
        <dbReference type="EMBL" id="CCD14623.1"/>
    </source>
</evidence>
<keyword evidence="2" id="KW-0472">Membrane</keyword>
<feature type="signal peptide" evidence="3">
    <location>
        <begin position="1"/>
        <end position="24"/>
    </location>
</feature>
<feature type="chain" id="PRO_5003390112" evidence="3">
    <location>
        <begin position="25"/>
        <end position="486"/>
    </location>
</feature>
<dbReference type="EMBL" id="CAEQ01001586">
    <property type="protein sequence ID" value="CCD14623.1"/>
    <property type="molecule type" value="Genomic_DNA"/>
</dbReference>
<dbReference type="PANTHER" id="PTHR33538:SF2">
    <property type="entry name" value="PROTEIN GAMETE EXPRESSED 1"/>
    <property type="match status" value="1"/>
</dbReference>
<accession>F9WBJ0</accession>
<evidence type="ECO:0000256" key="3">
    <source>
        <dbReference type="SAM" id="SignalP"/>
    </source>
</evidence>
<feature type="transmembrane region" description="Helical" evidence="2">
    <location>
        <begin position="378"/>
        <end position="398"/>
    </location>
</feature>